<proteinExistence type="predicted"/>
<evidence type="ECO:0000313" key="1">
    <source>
        <dbReference type="EMBL" id="CAB4035055.1"/>
    </source>
</evidence>
<dbReference type="EMBL" id="CACRXK020020661">
    <property type="protein sequence ID" value="CAB4035055.1"/>
    <property type="molecule type" value="Genomic_DNA"/>
</dbReference>
<dbReference type="AlphaFoldDB" id="A0A7D9JSF3"/>
<name>A0A7D9JSF3_PARCT</name>
<protein>
    <submittedName>
        <fullName evidence="1">Ras-related Rab-32A</fullName>
    </submittedName>
</protein>
<accession>A0A7D9JSF3</accession>
<sequence>MSSEPSSSIQALEETSLHHGFIGSVTVSAKEGDGSIHAAIQTLVRHLLLKKMKLTNKDVILKNLFNMNKKPEEINDDSETFLPFLKTGINELDDIFNLCEQPMKTVEQCSHEYIKVVNMFKKSCCVTDLTPSTRSSIEECIMGLKEVMTNDDGKCGLKCIDDGGYLKFVILEDVIEDIPGPVNKILRLFHTKVSVAAKNVLTKCSSAHGTLKDSETQLDDLLNSFEEIASRSGLSVKSQKKSWIDVQANKTRVTEARSTAMESLQAVENDCTKIKAAMLW</sequence>
<dbReference type="OrthoDB" id="6056409at2759"/>
<comment type="caution">
    <text evidence="1">The sequence shown here is derived from an EMBL/GenBank/DDBJ whole genome shotgun (WGS) entry which is preliminary data.</text>
</comment>
<gene>
    <name evidence="1" type="ORF">PACLA_8A054681</name>
</gene>
<keyword evidence="2" id="KW-1185">Reference proteome</keyword>
<evidence type="ECO:0000313" key="2">
    <source>
        <dbReference type="Proteomes" id="UP001152795"/>
    </source>
</evidence>
<reference evidence="1" key="1">
    <citation type="submission" date="2020-04" db="EMBL/GenBank/DDBJ databases">
        <authorList>
            <person name="Alioto T."/>
            <person name="Alioto T."/>
            <person name="Gomez Garrido J."/>
        </authorList>
    </citation>
    <scope>NUCLEOTIDE SEQUENCE</scope>
    <source>
        <strain evidence="1">A484AB</strain>
    </source>
</reference>
<dbReference type="Proteomes" id="UP001152795">
    <property type="component" value="Unassembled WGS sequence"/>
</dbReference>
<organism evidence="1 2">
    <name type="scientific">Paramuricea clavata</name>
    <name type="common">Red gorgonian</name>
    <name type="synonym">Violescent sea-whip</name>
    <dbReference type="NCBI Taxonomy" id="317549"/>
    <lineage>
        <taxon>Eukaryota</taxon>
        <taxon>Metazoa</taxon>
        <taxon>Cnidaria</taxon>
        <taxon>Anthozoa</taxon>
        <taxon>Octocorallia</taxon>
        <taxon>Malacalcyonacea</taxon>
        <taxon>Plexauridae</taxon>
        <taxon>Paramuricea</taxon>
    </lineage>
</organism>